<keyword evidence="2" id="KW-1185">Reference proteome</keyword>
<evidence type="ECO:0000313" key="1">
    <source>
        <dbReference type="EMBL" id="ONI42703.1"/>
    </source>
</evidence>
<organism evidence="1 2">
    <name type="scientific">Candidatus Epulonipiscium fishelsonii</name>
    <dbReference type="NCBI Taxonomy" id="77094"/>
    <lineage>
        <taxon>Bacteria</taxon>
        <taxon>Bacillati</taxon>
        <taxon>Bacillota</taxon>
        <taxon>Clostridia</taxon>
        <taxon>Lachnospirales</taxon>
        <taxon>Lachnospiraceae</taxon>
        <taxon>Candidatus Epulonipiscium</taxon>
    </lineage>
</organism>
<reference evidence="1" key="1">
    <citation type="submission" date="2016-08" db="EMBL/GenBank/DDBJ databases">
        <authorList>
            <person name="Ngugi D.K."/>
            <person name="Miyake S."/>
            <person name="Stingl U."/>
        </authorList>
    </citation>
    <scope>NUCLEOTIDE SEQUENCE</scope>
    <source>
        <strain evidence="1">SCG-B11WGA-EpuloA1</strain>
    </source>
</reference>
<accession>A0ACC8XGF4</accession>
<gene>
    <name evidence="1" type="ORF">AN396_13510</name>
</gene>
<protein>
    <submittedName>
        <fullName evidence="1">Uncharacterized protein</fullName>
    </submittedName>
</protein>
<dbReference type="EMBL" id="LJDB01000008">
    <property type="protein sequence ID" value="ONI42703.1"/>
    <property type="molecule type" value="Genomic_DNA"/>
</dbReference>
<dbReference type="Proteomes" id="UP000188605">
    <property type="component" value="Unassembled WGS sequence"/>
</dbReference>
<proteinExistence type="predicted"/>
<evidence type="ECO:0000313" key="2">
    <source>
        <dbReference type="Proteomes" id="UP000188605"/>
    </source>
</evidence>
<comment type="caution">
    <text evidence="1">The sequence shown here is derived from an EMBL/GenBank/DDBJ whole genome shotgun (WGS) entry which is preliminary data.</text>
</comment>
<sequence>MIKWNDKYLVGIDIVDTQHKQLFIIAQEAEATLKSTHIDKYYEIMNILNELRKYTEFHFLTEEKLMEQTNYSNLHIHKTEHDAFIHKIISVLDELDEESDDVALKAILIFIIDWISEHIRLRDKDMSNYILNL</sequence>
<name>A0ACC8XGF4_9FIRM</name>